<proteinExistence type="predicted"/>
<name>A0A101M0Q5_PICGL</name>
<sequence length="55" mass="6245">MEPLTTRLGQKRATLTLPGQVLIDRGIGPAVYNFFLINSSMHSDLFRPMSLDRLR</sequence>
<comment type="caution">
    <text evidence="1">The sequence shown here is derived from an EMBL/GenBank/DDBJ whole genome shotgun (WGS) entry which is preliminary data.</text>
</comment>
<reference evidence="1" key="1">
    <citation type="journal article" date="2015" name="Genome Biol. Evol.">
        <title>Organellar Genomes of White Spruce (Picea glauca): Assembly and Annotation.</title>
        <authorList>
            <person name="Jackman S.D."/>
            <person name="Warren R.L."/>
            <person name="Gibb E.A."/>
            <person name="Vandervalk B.P."/>
            <person name="Mohamadi H."/>
            <person name="Chu J."/>
            <person name="Raymond A."/>
            <person name="Pleasance S."/>
            <person name="Coope R."/>
            <person name="Wildung M.R."/>
            <person name="Ritland C.E."/>
            <person name="Bousquet J."/>
            <person name="Jones S.J."/>
            <person name="Bohlmann J."/>
            <person name="Birol I."/>
        </authorList>
    </citation>
    <scope>NUCLEOTIDE SEQUENCE [LARGE SCALE GENOMIC DNA]</scope>
    <source>
        <tissue evidence="1">Flushing bud</tissue>
    </source>
</reference>
<keyword evidence="1" id="KW-0496">Mitochondrion</keyword>
<geneLocation type="mitochondrion" evidence="1"/>
<gene>
    <name evidence="1" type="ORF">ABT39_MTgene4099</name>
</gene>
<accession>A0A101M0Q5</accession>
<dbReference type="EMBL" id="LKAM01000004">
    <property type="protein sequence ID" value="KUM48763.1"/>
    <property type="molecule type" value="Genomic_DNA"/>
</dbReference>
<dbReference type="AlphaFoldDB" id="A0A101M0Q5"/>
<evidence type="ECO:0000313" key="1">
    <source>
        <dbReference type="EMBL" id="KUM48763.1"/>
    </source>
</evidence>
<protein>
    <submittedName>
        <fullName evidence="1">Uncharacterized protein</fullName>
    </submittedName>
</protein>
<organism evidence="1">
    <name type="scientific">Picea glauca</name>
    <name type="common">White spruce</name>
    <name type="synonym">Pinus glauca</name>
    <dbReference type="NCBI Taxonomy" id="3330"/>
    <lineage>
        <taxon>Eukaryota</taxon>
        <taxon>Viridiplantae</taxon>
        <taxon>Streptophyta</taxon>
        <taxon>Embryophyta</taxon>
        <taxon>Tracheophyta</taxon>
        <taxon>Spermatophyta</taxon>
        <taxon>Pinopsida</taxon>
        <taxon>Pinidae</taxon>
        <taxon>Conifers I</taxon>
        <taxon>Pinales</taxon>
        <taxon>Pinaceae</taxon>
        <taxon>Picea</taxon>
    </lineage>
</organism>